<keyword evidence="6" id="KW-0851">Voltage-gated channel</keyword>
<feature type="region of interest" description="Disordered" evidence="12">
    <location>
        <begin position="534"/>
        <end position="559"/>
    </location>
</feature>
<keyword evidence="7" id="KW-0630">Potassium</keyword>
<dbReference type="FunFam" id="1.10.287.70:FF:000028">
    <property type="entry name" value="potassium voltage-gated channel subfamily D member 3"/>
    <property type="match status" value="1"/>
</dbReference>
<evidence type="ECO:0000256" key="10">
    <source>
        <dbReference type="ARBA" id="ARBA00023136"/>
    </source>
</evidence>
<dbReference type="AlphaFoldDB" id="A0A448XFZ7"/>
<feature type="region of interest" description="Disordered" evidence="12">
    <location>
        <begin position="296"/>
        <end position="322"/>
    </location>
</feature>
<evidence type="ECO:0000256" key="4">
    <source>
        <dbReference type="ARBA" id="ARBA00022692"/>
    </source>
</evidence>
<sequence length="728" mass="78986">MMVTSVMCFCLSTHIAFREKSWLDLVVNTSLKCQPQEVARNPKLYQDCTTLPNRTLVKLDIVLNLLFTVEFLLKILLAPDKRKFLCNLVSLLDALILGAFWAYQITYYFSYVHTKGRHIREGNESVPWLLNVLSTVQALRMLRIFKISKISRGLRVLILTVKKSIPELVLLGFLLMNGMFMFSSMIYMAEYSVNDTFRDIPEAFWWSLITLTTVGYGDAYPKGGWGYLVGSIAAISGCVVTGLAIPIIGNNFNTYYKYMQNQLKEDKYLRQLCRDFKETAAAAAAVAATTAANVATGTRATSDRGGSDAGSRCPGDSDEPCALPTDRRYLQLRSDLKTTSISAEYLHLPGGMQSTVAVNNGDRAGGGAGDKRSRETGASKLAREYQTGKSASRILSDRQIPSTLAPANRNNSVISRQQDQEAKEPELEDTGLPVKALTLAIPSTNNNIIHIRSTKNSIINAISSSSTSWLRRADSGQTDERTVLSAHGAELACGTEKLSSPSYSQPKCPAPPEPMETVLPWKQMGREDGGNLLQEKRDESEESEEKHSRGEPLHLCHSTEDSQPYYSLPTPTCNMSDSNGSIVQLVASPDQASVSERPAKPGTKAMAAAAAAAAAAKTAAMTSQASKNLKQSSSHDQKPCPIEGQFRSSLVPTDEMKPPLPDLSCSDVSVGQGGSSSLTVGADSVLALSTTTGLTRRAYLASSKPGFQLLTQTPPNTAAELVTSLGFK</sequence>
<evidence type="ECO:0000256" key="8">
    <source>
        <dbReference type="ARBA" id="ARBA00022989"/>
    </source>
</evidence>
<evidence type="ECO:0000256" key="7">
    <source>
        <dbReference type="ARBA" id="ARBA00022958"/>
    </source>
</evidence>
<feature type="transmembrane region" description="Helical" evidence="13">
    <location>
        <begin position="84"/>
        <end position="105"/>
    </location>
</feature>
<evidence type="ECO:0000259" key="14">
    <source>
        <dbReference type="Pfam" id="PF00520"/>
    </source>
</evidence>
<dbReference type="PRINTS" id="PR00169">
    <property type="entry name" value="KCHANNEL"/>
</dbReference>
<proteinExistence type="predicted"/>
<keyword evidence="2" id="KW-0813">Transport</keyword>
<dbReference type="GO" id="GO:0005249">
    <property type="term" value="F:voltage-gated potassium channel activity"/>
    <property type="evidence" value="ECO:0007669"/>
    <property type="project" value="InterPro"/>
</dbReference>
<feature type="region of interest" description="Disordered" evidence="12">
    <location>
        <begin position="357"/>
        <end position="429"/>
    </location>
</feature>
<feature type="transmembrane region" description="Helical" evidence="13">
    <location>
        <begin position="227"/>
        <end position="249"/>
    </location>
</feature>
<name>A0A448XFZ7_9PLAT</name>
<evidence type="ECO:0000256" key="3">
    <source>
        <dbReference type="ARBA" id="ARBA00022538"/>
    </source>
</evidence>
<feature type="compositionally biased region" description="Polar residues" evidence="12">
    <location>
        <begin position="408"/>
        <end position="417"/>
    </location>
</feature>
<keyword evidence="4 13" id="KW-0812">Transmembrane</keyword>
<organism evidence="15 16">
    <name type="scientific">Protopolystoma xenopodis</name>
    <dbReference type="NCBI Taxonomy" id="117903"/>
    <lineage>
        <taxon>Eukaryota</taxon>
        <taxon>Metazoa</taxon>
        <taxon>Spiralia</taxon>
        <taxon>Lophotrochozoa</taxon>
        <taxon>Platyhelminthes</taxon>
        <taxon>Monogenea</taxon>
        <taxon>Polyopisthocotylea</taxon>
        <taxon>Polystomatidea</taxon>
        <taxon>Polystomatidae</taxon>
        <taxon>Protopolystoma</taxon>
    </lineage>
</organism>
<feature type="region of interest" description="Disordered" evidence="12">
    <location>
        <begin position="624"/>
        <end position="645"/>
    </location>
</feature>
<evidence type="ECO:0000313" key="15">
    <source>
        <dbReference type="EMBL" id="VEL35799.1"/>
    </source>
</evidence>
<feature type="domain" description="Ion transport" evidence="14">
    <location>
        <begin position="50"/>
        <end position="257"/>
    </location>
</feature>
<feature type="transmembrane region" description="Helical" evidence="13">
    <location>
        <begin position="61"/>
        <end position="77"/>
    </location>
</feature>
<reference evidence="15" key="1">
    <citation type="submission" date="2018-11" db="EMBL/GenBank/DDBJ databases">
        <authorList>
            <consortium name="Pathogen Informatics"/>
        </authorList>
    </citation>
    <scope>NUCLEOTIDE SEQUENCE</scope>
</reference>
<evidence type="ECO:0000256" key="5">
    <source>
        <dbReference type="ARBA" id="ARBA00022826"/>
    </source>
</evidence>
<keyword evidence="11" id="KW-0407">Ion channel</keyword>
<feature type="transmembrane region" description="Helical" evidence="13">
    <location>
        <begin position="203"/>
        <end position="220"/>
    </location>
</feature>
<dbReference type="InterPro" id="IPR005821">
    <property type="entry name" value="Ion_trans_dom"/>
</dbReference>
<evidence type="ECO:0000256" key="12">
    <source>
        <dbReference type="SAM" id="MobiDB-lite"/>
    </source>
</evidence>
<evidence type="ECO:0000256" key="11">
    <source>
        <dbReference type="ARBA" id="ARBA00023303"/>
    </source>
</evidence>
<evidence type="ECO:0000256" key="1">
    <source>
        <dbReference type="ARBA" id="ARBA00004141"/>
    </source>
</evidence>
<dbReference type="EMBL" id="CAAALY010250723">
    <property type="protein sequence ID" value="VEL35799.1"/>
    <property type="molecule type" value="Genomic_DNA"/>
</dbReference>
<evidence type="ECO:0000313" key="16">
    <source>
        <dbReference type="Proteomes" id="UP000784294"/>
    </source>
</evidence>
<comment type="caution">
    <text evidence="15">The sequence shown here is derived from an EMBL/GenBank/DDBJ whole genome shotgun (WGS) entry which is preliminary data.</text>
</comment>
<keyword evidence="5" id="KW-0631">Potassium channel</keyword>
<feature type="transmembrane region" description="Helical" evidence="13">
    <location>
        <begin position="165"/>
        <end position="188"/>
    </location>
</feature>
<keyword evidence="16" id="KW-1185">Reference proteome</keyword>
<dbReference type="Gene3D" id="1.10.287.70">
    <property type="match status" value="1"/>
</dbReference>
<keyword evidence="8 13" id="KW-1133">Transmembrane helix</keyword>
<dbReference type="InterPro" id="IPR028325">
    <property type="entry name" value="VG_K_chnl"/>
</dbReference>
<dbReference type="GO" id="GO:0008076">
    <property type="term" value="C:voltage-gated potassium channel complex"/>
    <property type="evidence" value="ECO:0007669"/>
    <property type="project" value="InterPro"/>
</dbReference>
<dbReference type="Proteomes" id="UP000784294">
    <property type="component" value="Unassembled WGS sequence"/>
</dbReference>
<dbReference type="PANTHER" id="PTHR11537">
    <property type="entry name" value="VOLTAGE-GATED POTASSIUM CHANNEL"/>
    <property type="match status" value="1"/>
</dbReference>
<evidence type="ECO:0000256" key="6">
    <source>
        <dbReference type="ARBA" id="ARBA00022882"/>
    </source>
</evidence>
<keyword evidence="9" id="KW-0406">Ion transport</keyword>
<accession>A0A448XFZ7</accession>
<dbReference type="SUPFAM" id="SSF81324">
    <property type="entry name" value="Voltage-gated potassium channels"/>
    <property type="match status" value="1"/>
</dbReference>
<evidence type="ECO:0000256" key="2">
    <source>
        <dbReference type="ARBA" id="ARBA00022448"/>
    </source>
</evidence>
<protein>
    <recommendedName>
        <fullName evidence="14">Ion transport domain-containing protein</fullName>
    </recommendedName>
</protein>
<evidence type="ECO:0000256" key="13">
    <source>
        <dbReference type="SAM" id="Phobius"/>
    </source>
</evidence>
<comment type="subcellular location">
    <subcellularLocation>
        <location evidence="1">Membrane</location>
        <topology evidence="1">Multi-pass membrane protein</topology>
    </subcellularLocation>
</comment>
<keyword evidence="10 13" id="KW-0472">Membrane</keyword>
<dbReference type="Pfam" id="PF00520">
    <property type="entry name" value="Ion_trans"/>
    <property type="match status" value="1"/>
</dbReference>
<dbReference type="Gene3D" id="1.20.120.350">
    <property type="entry name" value="Voltage-gated potassium channels. Chain C"/>
    <property type="match status" value="1"/>
</dbReference>
<keyword evidence="3" id="KW-0633">Potassium transport</keyword>
<feature type="compositionally biased region" description="Basic and acidic residues" evidence="12">
    <location>
        <begin position="369"/>
        <end position="383"/>
    </location>
</feature>
<evidence type="ECO:0000256" key="9">
    <source>
        <dbReference type="ARBA" id="ARBA00023065"/>
    </source>
</evidence>
<gene>
    <name evidence="15" type="ORF">PXEA_LOCUS29239</name>
</gene>
<dbReference type="InterPro" id="IPR027359">
    <property type="entry name" value="Volt_channel_dom_sf"/>
</dbReference>
<dbReference type="PANTHER" id="PTHR11537:SF254">
    <property type="entry name" value="POTASSIUM VOLTAGE-GATED CHANNEL PROTEIN SHAB"/>
    <property type="match status" value="1"/>
</dbReference>
<dbReference type="OrthoDB" id="10025005at2759"/>
<dbReference type="GO" id="GO:0001508">
    <property type="term" value="P:action potential"/>
    <property type="evidence" value="ECO:0007669"/>
    <property type="project" value="TreeGrafter"/>
</dbReference>